<reference evidence="9 10" key="1">
    <citation type="submission" date="2019-03" db="EMBL/GenBank/DDBJ databases">
        <title>Genomic Encyclopedia of Type Strains, Phase III (KMG-III): the genomes of soil and plant-associated and newly described type strains.</title>
        <authorList>
            <person name="Whitman W."/>
        </authorList>
    </citation>
    <scope>NUCLEOTIDE SEQUENCE [LARGE SCALE GENOMIC DNA]</scope>
    <source>
        <strain evidence="9 10">CECT 8976</strain>
    </source>
</reference>
<dbReference type="Proteomes" id="UP000295611">
    <property type="component" value="Unassembled WGS sequence"/>
</dbReference>
<feature type="binding site" evidence="6">
    <location>
        <position position="201"/>
    </location>
    <ligand>
        <name>Zn(2+)</name>
        <dbReference type="ChEBI" id="CHEBI:29105"/>
        <note>catalytic</note>
    </ligand>
</feature>
<evidence type="ECO:0000256" key="6">
    <source>
        <dbReference type="PROSITE-ProRule" id="PRU01211"/>
    </source>
</evidence>
<dbReference type="GO" id="GO:0008270">
    <property type="term" value="F:zinc ion binding"/>
    <property type="evidence" value="ECO:0007669"/>
    <property type="project" value="UniProtKB-UniRule"/>
</dbReference>
<feature type="binding site" evidence="6">
    <location>
        <position position="211"/>
    </location>
    <ligand>
        <name>Zn(2+)</name>
        <dbReference type="ChEBI" id="CHEBI:29105"/>
        <note>catalytic</note>
    </ligand>
</feature>
<dbReference type="RefSeq" id="WP_133680080.1">
    <property type="nucleotide sequence ID" value="NZ_SNZP01000006.1"/>
</dbReference>
<evidence type="ECO:0000313" key="9">
    <source>
        <dbReference type="EMBL" id="TDR79885.1"/>
    </source>
</evidence>
<dbReference type="PANTHER" id="PTHR10127:SF780">
    <property type="entry name" value="METALLOENDOPEPTIDASE"/>
    <property type="match status" value="1"/>
</dbReference>
<dbReference type="InterPro" id="IPR001506">
    <property type="entry name" value="Peptidase_M12A"/>
</dbReference>
<dbReference type="GO" id="GO:0006508">
    <property type="term" value="P:proteolysis"/>
    <property type="evidence" value="ECO:0007669"/>
    <property type="project" value="UniProtKB-KW"/>
</dbReference>
<keyword evidence="4 6" id="KW-0862">Zinc</keyword>
<dbReference type="GO" id="GO:0004222">
    <property type="term" value="F:metalloendopeptidase activity"/>
    <property type="evidence" value="ECO:0007669"/>
    <property type="project" value="UniProtKB-UniRule"/>
</dbReference>
<comment type="cofactor">
    <cofactor evidence="6">
        <name>Zn(2+)</name>
        <dbReference type="ChEBI" id="CHEBI:29105"/>
    </cofactor>
    <text evidence="6">Binds 1 zinc ion per subunit.</text>
</comment>
<dbReference type="PRINTS" id="PR00480">
    <property type="entry name" value="ASTACIN"/>
</dbReference>
<feature type="signal peptide" evidence="7">
    <location>
        <begin position="1"/>
        <end position="18"/>
    </location>
</feature>
<evidence type="ECO:0000256" key="2">
    <source>
        <dbReference type="ARBA" id="ARBA00022723"/>
    </source>
</evidence>
<sequence>MRYFLPALLGAAFDAAIAATPPTCPQTASAPIANSERSLSYCVVDGMAVLDDIILGSHDTIQRQGLPPLEVLDWHLLRENPPDIAAGQRAKRQTSAQPSTSSATTWPRNTLVYAFDRLATPMTRQVILQAMQGIESQTHVRFRERTTEADYVSISTLQTKAERPELCGLATVGRVGGRQRLDLFHPGPSWGSCETTPIARHELQHALGFYHNDIDSWKPGLTAREIKAINLRYPASALDPSAAGTPG</sequence>
<keyword evidence="1 6" id="KW-0645">Protease</keyword>
<accession>A0A4R7B7Y6</accession>
<comment type="caution">
    <text evidence="9">The sequence shown here is derived from an EMBL/GenBank/DDBJ whole genome shotgun (WGS) entry which is preliminary data.</text>
</comment>
<keyword evidence="2 6" id="KW-0479">Metal-binding</keyword>
<dbReference type="PROSITE" id="PS51864">
    <property type="entry name" value="ASTACIN"/>
    <property type="match status" value="1"/>
</dbReference>
<evidence type="ECO:0000256" key="4">
    <source>
        <dbReference type="ARBA" id="ARBA00022833"/>
    </source>
</evidence>
<feature type="chain" id="PRO_5020554469" evidence="7">
    <location>
        <begin position="19"/>
        <end position="247"/>
    </location>
</feature>
<evidence type="ECO:0000256" key="1">
    <source>
        <dbReference type="ARBA" id="ARBA00022670"/>
    </source>
</evidence>
<evidence type="ECO:0000256" key="7">
    <source>
        <dbReference type="SAM" id="SignalP"/>
    </source>
</evidence>
<dbReference type="SMART" id="SM00235">
    <property type="entry name" value="ZnMc"/>
    <property type="match status" value="1"/>
</dbReference>
<dbReference type="InterPro" id="IPR006026">
    <property type="entry name" value="Peptidase_Metallo"/>
</dbReference>
<name>A0A4R7B7Y6_9NEIS</name>
<feature type="active site" evidence="6">
    <location>
        <position position="202"/>
    </location>
</feature>
<dbReference type="EMBL" id="SNZP01000006">
    <property type="protein sequence ID" value="TDR79885.1"/>
    <property type="molecule type" value="Genomic_DNA"/>
</dbReference>
<evidence type="ECO:0000256" key="5">
    <source>
        <dbReference type="ARBA" id="ARBA00023049"/>
    </source>
</evidence>
<comment type="caution">
    <text evidence="6">Lacks conserved residue(s) required for the propagation of feature annotation.</text>
</comment>
<keyword evidence="3 6" id="KW-0378">Hydrolase</keyword>
<dbReference type="OrthoDB" id="3669864at2"/>
<feature type="binding site" evidence="6">
    <location>
        <position position="205"/>
    </location>
    <ligand>
        <name>Zn(2+)</name>
        <dbReference type="ChEBI" id="CHEBI:29105"/>
        <note>catalytic</note>
    </ligand>
</feature>
<organism evidence="9 10">
    <name type="scientific">Paludibacterium purpuratum</name>
    <dbReference type="NCBI Taxonomy" id="1144873"/>
    <lineage>
        <taxon>Bacteria</taxon>
        <taxon>Pseudomonadati</taxon>
        <taxon>Pseudomonadota</taxon>
        <taxon>Betaproteobacteria</taxon>
        <taxon>Neisseriales</taxon>
        <taxon>Chromobacteriaceae</taxon>
        <taxon>Paludibacterium</taxon>
    </lineage>
</organism>
<dbReference type="Pfam" id="PF01400">
    <property type="entry name" value="Astacin"/>
    <property type="match status" value="1"/>
</dbReference>
<evidence type="ECO:0000313" key="10">
    <source>
        <dbReference type="Proteomes" id="UP000295611"/>
    </source>
</evidence>
<protein>
    <submittedName>
        <fullName evidence="9">Astacin (Peptidase family M12A)</fullName>
    </submittedName>
</protein>
<keyword evidence="7" id="KW-0732">Signal</keyword>
<dbReference type="AlphaFoldDB" id="A0A4R7B7Y6"/>
<evidence type="ECO:0000256" key="3">
    <source>
        <dbReference type="ARBA" id="ARBA00022801"/>
    </source>
</evidence>
<dbReference type="PANTHER" id="PTHR10127">
    <property type="entry name" value="DISCOIDIN, CUB, EGF, LAMININ , AND ZINC METALLOPROTEASE DOMAIN CONTAINING"/>
    <property type="match status" value="1"/>
</dbReference>
<proteinExistence type="predicted"/>
<dbReference type="Gene3D" id="3.40.390.10">
    <property type="entry name" value="Collagenase (Catalytic Domain)"/>
    <property type="match status" value="1"/>
</dbReference>
<keyword evidence="5 6" id="KW-0482">Metalloprotease</keyword>
<evidence type="ECO:0000259" key="8">
    <source>
        <dbReference type="PROSITE" id="PS51864"/>
    </source>
</evidence>
<feature type="domain" description="Peptidase M12A" evidence="8">
    <location>
        <begin position="95"/>
        <end position="211"/>
    </location>
</feature>
<dbReference type="SUPFAM" id="SSF55486">
    <property type="entry name" value="Metalloproteases ('zincins'), catalytic domain"/>
    <property type="match status" value="1"/>
</dbReference>
<keyword evidence="10" id="KW-1185">Reference proteome</keyword>
<dbReference type="InterPro" id="IPR024079">
    <property type="entry name" value="MetalloPept_cat_dom_sf"/>
</dbReference>
<gene>
    <name evidence="9" type="ORF">DFP86_10624</name>
</gene>